<dbReference type="InterPro" id="IPR028581">
    <property type="entry name" value="DeoC_typeI"/>
</dbReference>
<dbReference type="SUPFAM" id="SSF51569">
    <property type="entry name" value="Aldolase"/>
    <property type="match status" value="1"/>
</dbReference>
<comment type="catalytic activity">
    <reaction evidence="5 7">
        <text>2-deoxy-D-ribose 5-phosphate = D-glyceraldehyde 3-phosphate + acetaldehyde</text>
        <dbReference type="Rhea" id="RHEA:12821"/>
        <dbReference type="ChEBI" id="CHEBI:15343"/>
        <dbReference type="ChEBI" id="CHEBI:59776"/>
        <dbReference type="ChEBI" id="CHEBI:62877"/>
        <dbReference type="EC" id="4.1.2.4"/>
    </reaction>
</comment>
<protein>
    <recommendedName>
        <fullName evidence="7">Deoxyribose-phosphate aldolase</fullName>
        <shortName evidence="7">DERA</shortName>
        <ecNumber evidence="7">4.1.2.4</ecNumber>
    </recommendedName>
    <alternativeName>
        <fullName evidence="7">2-deoxy-D-ribose 5-phosphate aldolase</fullName>
    </alternativeName>
    <alternativeName>
        <fullName evidence="7">Phosphodeoxyriboaldolase</fullName>
        <shortName evidence="7">Deoxyriboaldolase</shortName>
    </alternativeName>
</protein>
<evidence type="ECO:0000256" key="7">
    <source>
        <dbReference type="HAMAP-Rule" id="MF_00114"/>
    </source>
</evidence>
<reference evidence="8 9" key="1">
    <citation type="submission" date="2017-07" db="EMBL/GenBank/DDBJ databases">
        <title>Isolation and whole genome analysis of endospore-forming bacteria from heroin.</title>
        <authorList>
            <person name="Kalinowski J."/>
            <person name="Ahrens B."/>
            <person name="Al-Dilaimi A."/>
            <person name="Winkler A."/>
            <person name="Wibberg D."/>
            <person name="Schleenbecker U."/>
            <person name="Ruckert C."/>
            <person name="Wolfel R."/>
            <person name="Grass G."/>
        </authorList>
    </citation>
    <scope>NUCLEOTIDE SEQUENCE [LARGE SCALE GENOMIC DNA]</scope>
    <source>
        <strain evidence="8 9">7539</strain>
    </source>
</reference>
<comment type="similarity">
    <text evidence="1 7">Belongs to the DeoC/FbaB aldolase family. DeoC type 1 subfamily.</text>
</comment>
<evidence type="ECO:0000256" key="4">
    <source>
        <dbReference type="ARBA" id="ARBA00023270"/>
    </source>
</evidence>
<dbReference type="NCBIfam" id="TIGR00126">
    <property type="entry name" value="deoC"/>
    <property type="match status" value="1"/>
</dbReference>
<comment type="pathway">
    <text evidence="7">Carbohydrate degradation; 2-deoxy-D-ribose 1-phosphate degradation; D-glyceraldehyde 3-phosphate and acetaldehyde from 2-deoxy-alpha-D-ribose 1-phosphate: step 2/2.</text>
</comment>
<dbReference type="Proteomes" id="UP000216207">
    <property type="component" value="Unassembled WGS sequence"/>
</dbReference>
<dbReference type="HAMAP" id="MF_00114">
    <property type="entry name" value="DeoC_type1"/>
    <property type="match status" value="1"/>
</dbReference>
<feature type="active site" description="Schiff-base intermediate with acetaldehyde" evidence="7">
    <location>
        <position position="155"/>
    </location>
</feature>
<dbReference type="GO" id="GO:0005737">
    <property type="term" value="C:cytoplasm"/>
    <property type="evidence" value="ECO:0007669"/>
    <property type="project" value="UniProtKB-SubCell"/>
</dbReference>
<dbReference type="Pfam" id="PF01791">
    <property type="entry name" value="DeoC"/>
    <property type="match status" value="1"/>
</dbReference>
<dbReference type="InterPro" id="IPR002915">
    <property type="entry name" value="DeoC/FbaB/LacD_aldolase"/>
</dbReference>
<dbReference type="AlphaFoldDB" id="A0A268P410"/>
<comment type="subcellular location">
    <subcellularLocation>
        <location evidence="7">Cytoplasm</location>
    </subcellularLocation>
</comment>
<comment type="function">
    <text evidence="6 7">Catalyzes a reversible aldol reaction between acetaldehyde and D-glyceraldehyde 3-phosphate to generate 2-deoxy-D-ribose 5-phosphate.</text>
</comment>
<dbReference type="RefSeq" id="WP_035203955.1">
    <property type="nucleotide sequence ID" value="NZ_BOQS01000009.1"/>
</dbReference>
<proteinExistence type="inferred from homology"/>
<gene>
    <name evidence="7 8" type="primary">deoC</name>
    <name evidence="8" type="ORF">CHH72_00910</name>
</gene>
<dbReference type="UniPathway" id="UPA00002">
    <property type="reaction ID" value="UER00468"/>
</dbReference>
<dbReference type="Gene3D" id="3.20.20.70">
    <property type="entry name" value="Aldolase class I"/>
    <property type="match status" value="1"/>
</dbReference>
<evidence type="ECO:0000256" key="6">
    <source>
        <dbReference type="ARBA" id="ARBA00056337"/>
    </source>
</evidence>
<evidence type="ECO:0000256" key="3">
    <source>
        <dbReference type="ARBA" id="ARBA00023239"/>
    </source>
</evidence>
<dbReference type="GO" id="GO:0009264">
    <property type="term" value="P:deoxyribonucleotide catabolic process"/>
    <property type="evidence" value="ECO:0007669"/>
    <property type="project" value="UniProtKB-UniRule"/>
</dbReference>
<keyword evidence="3 7" id="KW-0456">Lyase</keyword>
<dbReference type="EMBL" id="NPCC01000004">
    <property type="protein sequence ID" value="PAE90482.1"/>
    <property type="molecule type" value="Genomic_DNA"/>
</dbReference>
<dbReference type="PIRSF" id="PIRSF001357">
    <property type="entry name" value="DeoC"/>
    <property type="match status" value="1"/>
</dbReference>
<evidence type="ECO:0000256" key="2">
    <source>
        <dbReference type="ARBA" id="ARBA00022490"/>
    </source>
</evidence>
<keyword evidence="4 7" id="KW-0704">Schiff base</keyword>
<dbReference type="EC" id="4.1.2.4" evidence="7"/>
<keyword evidence="2 7" id="KW-0963">Cytoplasm</keyword>
<evidence type="ECO:0000256" key="1">
    <source>
        <dbReference type="ARBA" id="ARBA00010936"/>
    </source>
</evidence>
<dbReference type="PANTHER" id="PTHR10889">
    <property type="entry name" value="DEOXYRIBOSE-PHOSPHATE ALDOLASE"/>
    <property type="match status" value="1"/>
</dbReference>
<evidence type="ECO:0000313" key="8">
    <source>
        <dbReference type="EMBL" id="PAE90482.1"/>
    </source>
</evidence>
<dbReference type="SMART" id="SM01133">
    <property type="entry name" value="DeoC"/>
    <property type="match status" value="1"/>
</dbReference>
<dbReference type="PANTHER" id="PTHR10889:SF1">
    <property type="entry name" value="DEOXYRIBOSE-PHOSPHATE ALDOLASE"/>
    <property type="match status" value="1"/>
</dbReference>
<feature type="active site" description="Proton donor/acceptor" evidence="7">
    <location>
        <position position="184"/>
    </location>
</feature>
<dbReference type="GO" id="GO:0004139">
    <property type="term" value="F:deoxyribose-phosphate aldolase activity"/>
    <property type="evidence" value="ECO:0007669"/>
    <property type="project" value="UniProtKB-UniRule"/>
</dbReference>
<dbReference type="InterPro" id="IPR011343">
    <property type="entry name" value="DeoC"/>
</dbReference>
<dbReference type="GO" id="GO:0016052">
    <property type="term" value="P:carbohydrate catabolic process"/>
    <property type="evidence" value="ECO:0007669"/>
    <property type="project" value="TreeGrafter"/>
</dbReference>
<dbReference type="GO" id="GO:0006018">
    <property type="term" value="P:2-deoxyribose 1-phosphate catabolic process"/>
    <property type="evidence" value="ECO:0007669"/>
    <property type="project" value="UniProtKB-UniRule"/>
</dbReference>
<dbReference type="CDD" id="cd00959">
    <property type="entry name" value="DeoC"/>
    <property type="match status" value="1"/>
</dbReference>
<organism evidence="8 9">
    <name type="scientific">Shouchella clausii</name>
    <name type="common">Alkalihalobacillus clausii</name>
    <dbReference type="NCBI Taxonomy" id="79880"/>
    <lineage>
        <taxon>Bacteria</taxon>
        <taxon>Bacillati</taxon>
        <taxon>Bacillota</taxon>
        <taxon>Bacilli</taxon>
        <taxon>Bacillales</taxon>
        <taxon>Bacillaceae</taxon>
        <taxon>Shouchella</taxon>
    </lineage>
</organism>
<name>A0A268P410_SHOCL</name>
<evidence type="ECO:0000313" key="9">
    <source>
        <dbReference type="Proteomes" id="UP000216207"/>
    </source>
</evidence>
<feature type="active site" description="Proton donor/acceptor" evidence="7">
    <location>
        <position position="92"/>
    </location>
</feature>
<evidence type="ECO:0000256" key="5">
    <source>
        <dbReference type="ARBA" id="ARBA00048791"/>
    </source>
</evidence>
<dbReference type="InterPro" id="IPR013785">
    <property type="entry name" value="Aldolase_TIM"/>
</dbReference>
<dbReference type="FunFam" id="3.20.20.70:FF:000044">
    <property type="entry name" value="Deoxyribose-phosphate aldolase"/>
    <property type="match status" value="1"/>
</dbReference>
<accession>A0A268P410</accession>
<sequence length="224" mass="23461">MATDIARLIDHTLLKADATKEQILQLCKEAQTYQFASVCINPYWVKLAAEQLKEDKHVAVCTVIGFPLGQSTPETKAFETKNAIANGATEVDMVINVAALKDKQDQMVLNDIRAVVDAAKDKALTKVILETCLLTNEEKERACALAVQAGADYVKTSTGFSTGGATVEDIALMRRVVGADVGVKASGGIRDLAAVNAMVEAGATRIGASAGVAIVTGATGSSGY</sequence>
<comment type="caution">
    <text evidence="8">The sequence shown here is derived from an EMBL/GenBank/DDBJ whole genome shotgun (WGS) entry which is preliminary data.</text>
</comment>